<comment type="caution">
    <text evidence="9">The sequence shown here is derived from an EMBL/GenBank/DDBJ whole genome shotgun (WGS) entry which is preliminary data.</text>
</comment>
<reference evidence="9 10" key="1">
    <citation type="journal article" date="2017" name="Biotechnol. Biofuels">
        <title>Differential beta-glucosidase expression as a function of carbon source availability in Talaromyces amestolkiae: a genomic and proteomic approach.</title>
        <authorList>
            <person name="de Eugenio L.I."/>
            <person name="Mendez-Liter J.A."/>
            <person name="Nieto-Dominguez M."/>
            <person name="Alonso L."/>
            <person name="Gil-Munoz J."/>
            <person name="Barriuso J."/>
            <person name="Prieto A."/>
            <person name="Martinez M.J."/>
        </authorList>
    </citation>
    <scope>NUCLEOTIDE SEQUENCE [LARGE SCALE GENOMIC DNA]</scope>
    <source>
        <strain evidence="9 10">CIB</strain>
    </source>
</reference>
<dbReference type="GO" id="GO:0005634">
    <property type="term" value="C:nucleus"/>
    <property type="evidence" value="ECO:0007669"/>
    <property type="project" value="TreeGrafter"/>
</dbReference>
<evidence type="ECO:0000256" key="3">
    <source>
        <dbReference type="ARBA" id="ARBA00023015"/>
    </source>
</evidence>
<dbReference type="GO" id="GO:0000978">
    <property type="term" value="F:RNA polymerase II cis-regulatory region sequence-specific DNA binding"/>
    <property type="evidence" value="ECO:0007669"/>
    <property type="project" value="TreeGrafter"/>
</dbReference>
<evidence type="ECO:0000256" key="5">
    <source>
        <dbReference type="ARBA" id="ARBA00023163"/>
    </source>
</evidence>
<dbReference type="InterPro" id="IPR007219">
    <property type="entry name" value="XnlR_reg_dom"/>
</dbReference>
<keyword evidence="6" id="KW-0539">Nucleus</keyword>
<feature type="region of interest" description="Disordered" evidence="7">
    <location>
        <begin position="27"/>
        <end position="65"/>
    </location>
</feature>
<feature type="compositionally biased region" description="Polar residues" evidence="7">
    <location>
        <begin position="33"/>
        <end position="58"/>
    </location>
</feature>
<dbReference type="InterPro" id="IPR051430">
    <property type="entry name" value="Fungal_TF_Env_Response"/>
</dbReference>
<evidence type="ECO:0000259" key="8">
    <source>
        <dbReference type="SMART" id="SM00906"/>
    </source>
</evidence>
<feature type="domain" description="Xylanolytic transcriptional activator regulatory" evidence="8">
    <location>
        <begin position="312"/>
        <end position="386"/>
    </location>
</feature>
<evidence type="ECO:0000313" key="9">
    <source>
        <dbReference type="EMBL" id="RAO65362.1"/>
    </source>
</evidence>
<dbReference type="STRING" id="1196081.A0A364KP78"/>
<dbReference type="Proteomes" id="UP000249363">
    <property type="component" value="Unassembled WGS sequence"/>
</dbReference>
<evidence type="ECO:0000256" key="6">
    <source>
        <dbReference type="ARBA" id="ARBA00023242"/>
    </source>
</evidence>
<keyword evidence="2" id="KW-0862">Zinc</keyword>
<dbReference type="OrthoDB" id="4337792at2759"/>
<keyword evidence="10" id="KW-1185">Reference proteome</keyword>
<protein>
    <recommendedName>
        <fullName evidence="8">Xylanolytic transcriptional activator regulatory domain-containing protein</fullName>
    </recommendedName>
</protein>
<organism evidence="9 10">
    <name type="scientific">Talaromyces amestolkiae</name>
    <dbReference type="NCBI Taxonomy" id="1196081"/>
    <lineage>
        <taxon>Eukaryota</taxon>
        <taxon>Fungi</taxon>
        <taxon>Dikarya</taxon>
        <taxon>Ascomycota</taxon>
        <taxon>Pezizomycotina</taxon>
        <taxon>Eurotiomycetes</taxon>
        <taxon>Eurotiomycetidae</taxon>
        <taxon>Eurotiales</taxon>
        <taxon>Trichocomaceae</taxon>
        <taxon>Talaromyces</taxon>
        <taxon>Talaromyces sect. Talaromyces</taxon>
    </lineage>
</organism>
<dbReference type="GO" id="GO:0008270">
    <property type="term" value="F:zinc ion binding"/>
    <property type="evidence" value="ECO:0007669"/>
    <property type="project" value="InterPro"/>
</dbReference>
<dbReference type="GeneID" id="63790591"/>
<evidence type="ECO:0000256" key="1">
    <source>
        <dbReference type="ARBA" id="ARBA00022723"/>
    </source>
</evidence>
<dbReference type="EMBL" id="MIKG01000002">
    <property type="protein sequence ID" value="RAO65362.1"/>
    <property type="molecule type" value="Genomic_DNA"/>
</dbReference>
<evidence type="ECO:0000256" key="7">
    <source>
        <dbReference type="SAM" id="MobiDB-lite"/>
    </source>
</evidence>
<evidence type="ECO:0000256" key="4">
    <source>
        <dbReference type="ARBA" id="ARBA00023125"/>
    </source>
</evidence>
<sequence length="724" mass="80763">MTRGAFGHDGIGRPAQTASSILCLVQKEKDKMQPNQSSSRIDGSVGPSTDATHTSQQHSARDDESVRLKLRIKELEEQLSKAALGPVKPPVVPLRLNIDTTTSHIGGTYHIQNEILPGQNVSIARSITHKSRLFGQSHWEVNVILMVRDLLETIESHLPQAALKVYPGMEMCKSLARTIKARRAPPWPSPPTSELPPKEVCDALLDCYLQSSESVNRILHISSFRRDYEAFWVSGNAPDKGFLVQIKLVLAIGTLTYDDRFSLRTSAIRWVYEAQTWLSEPKFKSRLTIQFLQTYLLLLIAQEQVGAGGDSMWISVGGLLRKAVYMGLHRDPIHLPKRTIFAAEMRRRLWNTILEIALQSSLFSGGPPLISLNDFDTAPPGNFDDDQLIADDPIPKAEDQFTQVSIAIALRKTFPARLAVVKFLNDLPASGTYEETLQLDTQFRTVYKALNRTLQTFNRSSLPLQLSASSLRFEIRVVDLIMLRYLSSLHLPYFGPALHQAMYAFSRRVVVDSSLKIWRLIHPLPSHILSTTTTVAAAANLHHQESNPLARLSSFSSGFYPVLAIHAAVLITIELQTQLQQEESLGPVSVRPDLLSVLEEAKTWTRRAVETGETNIKGFLLMCVMTAHIKGLMNGDSENERAEALVKAAEYSIETCLPMLEEMAAELRRDAGGGDEQQQGLMLATPGDMEDWSFMTPDALFSLGDDDPMNWMLKDGMDMVPSLW</sequence>
<dbReference type="GO" id="GO:0001228">
    <property type="term" value="F:DNA-binding transcription activator activity, RNA polymerase II-specific"/>
    <property type="evidence" value="ECO:0007669"/>
    <property type="project" value="TreeGrafter"/>
</dbReference>
<evidence type="ECO:0000313" key="10">
    <source>
        <dbReference type="Proteomes" id="UP000249363"/>
    </source>
</evidence>
<name>A0A364KP78_TALAM</name>
<dbReference type="AlphaFoldDB" id="A0A364KP78"/>
<proteinExistence type="predicted"/>
<dbReference type="PANTHER" id="PTHR31944:SF131">
    <property type="entry name" value="HEME-RESPONSIVE ZINC FINGER TRANSCRIPTION FACTOR HAP1"/>
    <property type="match status" value="1"/>
</dbReference>
<keyword evidence="5" id="KW-0804">Transcription</keyword>
<gene>
    <name evidence="9" type="ORF">BHQ10_001374</name>
</gene>
<dbReference type="GO" id="GO:0006351">
    <property type="term" value="P:DNA-templated transcription"/>
    <property type="evidence" value="ECO:0007669"/>
    <property type="project" value="InterPro"/>
</dbReference>
<keyword evidence="3" id="KW-0805">Transcription regulation</keyword>
<dbReference type="Pfam" id="PF04082">
    <property type="entry name" value="Fungal_trans"/>
    <property type="match status" value="1"/>
</dbReference>
<dbReference type="CDD" id="cd12148">
    <property type="entry name" value="fungal_TF_MHR"/>
    <property type="match status" value="1"/>
</dbReference>
<accession>A0A364KP78</accession>
<evidence type="ECO:0000256" key="2">
    <source>
        <dbReference type="ARBA" id="ARBA00022833"/>
    </source>
</evidence>
<keyword evidence="1" id="KW-0479">Metal-binding</keyword>
<dbReference type="SMART" id="SM00906">
    <property type="entry name" value="Fungal_trans"/>
    <property type="match status" value="1"/>
</dbReference>
<dbReference type="RefSeq" id="XP_040729879.1">
    <property type="nucleotide sequence ID" value="XM_040873403.1"/>
</dbReference>
<keyword evidence="4" id="KW-0238">DNA-binding</keyword>
<dbReference type="PANTHER" id="PTHR31944">
    <property type="entry name" value="HEME-RESPONSIVE ZINC FINGER TRANSCRIPTION FACTOR HAP1"/>
    <property type="match status" value="1"/>
</dbReference>